<accession>A0A7W9WRP3</accession>
<proteinExistence type="predicted"/>
<name>A0A7W9WRP3_9BURK</name>
<dbReference type="AlphaFoldDB" id="A0A7W9WRP3"/>
<sequence>MRYRPIAPDDLARLRLIADDDPPVVTIVSKYNHDKSLLNELTGQQAFAVSSKRETVTLAHSIHEGGAASTRQASTPMTANSKERAALATQYDGVEWRVVSATRHGKDRKAARR</sequence>
<dbReference type="EMBL" id="JACHBW010000008">
    <property type="protein sequence ID" value="MBB6103410.1"/>
    <property type="molecule type" value="Genomic_DNA"/>
</dbReference>
<keyword evidence="2" id="KW-1185">Reference proteome</keyword>
<dbReference type="RefSeq" id="WP_183724903.1">
    <property type="nucleotide sequence ID" value="NZ_JACHBW010000008.1"/>
</dbReference>
<organism evidence="1 2">
    <name type="scientific">Paraburkholderia bannensis</name>
    <dbReference type="NCBI Taxonomy" id="765414"/>
    <lineage>
        <taxon>Bacteria</taxon>
        <taxon>Pseudomonadati</taxon>
        <taxon>Pseudomonadota</taxon>
        <taxon>Betaproteobacteria</taxon>
        <taxon>Burkholderiales</taxon>
        <taxon>Burkholderiaceae</taxon>
        <taxon>Paraburkholderia</taxon>
    </lineage>
</organism>
<protein>
    <submittedName>
        <fullName evidence="1">Uncharacterized protein</fullName>
    </submittedName>
</protein>
<reference evidence="1 2" key="1">
    <citation type="submission" date="2020-08" db="EMBL/GenBank/DDBJ databases">
        <title>Above-ground endophytic microbial communities from plants in different locations in the United States.</title>
        <authorList>
            <person name="Frank C."/>
        </authorList>
    </citation>
    <scope>NUCLEOTIDE SEQUENCE [LARGE SCALE GENOMIC DNA]</scope>
    <source>
        <strain evidence="1 2">WP4_2_2</strain>
    </source>
</reference>
<comment type="caution">
    <text evidence="1">The sequence shown here is derived from an EMBL/GenBank/DDBJ whole genome shotgun (WGS) entry which is preliminary data.</text>
</comment>
<gene>
    <name evidence="1" type="ORF">F4827_003265</name>
</gene>
<evidence type="ECO:0000313" key="1">
    <source>
        <dbReference type="EMBL" id="MBB6103410.1"/>
    </source>
</evidence>
<dbReference type="Proteomes" id="UP000571554">
    <property type="component" value="Unassembled WGS sequence"/>
</dbReference>
<evidence type="ECO:0000313" key="2">
    <source>
        <dbReference type="Proteomes" id="UP000571554"/>
    </source>
</evidence>